<organism evidence="4 5">
    <name type="scientific">Rohdeia mirabilis</name>
    <dbReference type="NCBI Taxonomy" id="2528008"/>
    <lineage>
        <taxon>Bacteria</taxon>
        <taxon>Pseudomonadati</taxon>
        <taxon>Planctomycetota</taxon>
        <taxon>Planctomycetia</taxon>
        <taxon>Planctomycetia incertae sedis</taxon>
        <taxon>Rohdeia</taxon>
    </lineage>
</organism>
<evidence type="ECO:0000313" key="5">
    <source>
        <dbReference type="Proteomes" id="UP000319342"/>
    </source>
</evidence>
<dbReference type="NCBIfam" id="TIGR01007">
    <property type="entry name" value="eps_fam"/>
    <property type="match status" value="1"/>
</dbReference>
<sequence length="237" mass="26108">MGLLRRTREIQPLVPPDPEEGVGVPLQAEELVVLQRPRSEQAEQFRRLASSLEALNPDGAPRTVMVTSSVEGEGVTVAALNLGLAFRERPRRRVLMVDANLRKPGIERYLDLPLRQGFSELVRDELRLDKAIRKTSIEGFDVIGAGELPTNPAQVLRGDRVRTLLGRLKQSYDYVVLDTPPAHTLTEPHLLGAVCDGIVQVVRLRTTPRHLVEETSSQLESMGGNLLGVCLLGAFGE</sequence>
<dbReference type="GO" id="GO:0005886">
    <property type="term" value="C:plasma membrane"/>
    <property type="evidence" value="ECO:0007669"/>
    <property type="project" value="TreeGrafter"/>
</dbReference>
<evidence type="ECO:0000313" key="4">
    <source>
        <dbReference type="EMBL" id="QDU83856.1"/>
    </source>
</evidence>
<accession>A0A518CXC5</accession>
<dbReference type="EMBL" id="CP036290">
    <property type="protein sequence ID" value="QDU83856.1"/>
    <property type="molecule type" value="Genomic_DNA"/>
</dbReference>
<feature type="region of interest" description="Disordered" evidence="3">
    <location>
        <begin position="1"/>
        <end position="21"/>
    </location>
</feature>
<gene>
    <name evidence="4" type="primary">ywqD_1</name>
    <name evidence="4" type="ORF">Pla163_09570</name>
</gene>
<evidence type="ECO:0000256" key="1">
    <source>
        <dbReference type="ARBA" id="ARBA00022741"/>
    </source>
</evidence>
<dbReference type="SUPFAM" id="SSF52540">
    <property type="entry name" value="P-loop containing nucleoside triphosphate hydrolases"/>
    <property type="match status" value="1"/>
</dbReference>
<dbReference type="GO" id="GO:0005524">
    <property type="term" value="F:ATP binding"/>
    <property type="evidence" value="ECO:0007669"/>
    <property type="project" value="UniProtKB-KW"/>
</dbReference>
<dbReference type="PANTHER" id="PTHR32309:SF13">
    <property type="entry name" value="FERRIC ENTEROBACTIN TRANSPORT PROTEIN FEPE"/>
    <property type="match status" value="1"/>
</dbReference>
<dbReference type="CDD" id="cd05387">
    <property type="entry name" value="BY-kinase"/>
    <property type="match status" value="1"/>
</dbReference>
<dbReference type="GO" id="GO:0004715">
    <property type="term" value="F:non-membrane spanning protein tyrosine kinase activity"/>
    <property type="evidence" value="ECO:0007669"/>
    <property type="project" value="UniProtKB-EC"/>
</dbReference>
<dbReference type="InterPro" id="IPR027417">
    <property type="entry name" value="P-loop_NTPase"/>
</dbReference>
<keyword evidence="5" id="KW-1185">Reference proteome</keyword>
<keyword evidence="2" id="KW-0067">ATP-binding</keyword>
<reference evidence="4 5" key="1">
    <citation type="submission" date="2019-02" db="EMBL/GenBank/DDBJ databases">
        <title>Deep-cultivation of Planctomycetes and their phenomic and genomic characterization uncovers novel biology.</title>
        <authorList>
            <person name="Wiegand S."/>
            <person name="Jogler M."/>
            <person name="Boedeker C."/>
            <person name="Pinto D."/>
            <person name="Vollmers J."/>
            <person name="Rivas-Marin E."/>
            <person name="Kohn T."/>
            <person name="Peeters S.H."/>
            <person name="Heuer A."/>
            <person name="Rast P."/>
            <person name="Oberbeckmann S."/>
            <person name="Bunk B."/>
            <person name="Jeske O."/>
            <person name="Meyerdierks A."/>
            <person name="Storesund J.E."/>
            <person name="Kallscheuer N."/>
            <person name="Luecker S."/>
            <person name="Lage O.M."/>
            <person name="Pohl T."/>
            <person name="Merkel B.J."/>
            <person name="Hornburger P."/>
            <person name="Mueller R.-W."/>
            <person name="Bruemmer F."/>
            <person name="Labrenz M."/>
            <person name="Spormann A.M."/>
            <person name="Op den Camp H."/>
            <person name="Overmann J."/>
            <person name="Amann R."/>
            <person name="Jetten M.S.M."/>
            <person name="Mascher T."/>
            <person name="Medema M.H."/>
            <person name="Devos D.P."/>
            <person name="Kaster A.-K."/>
            <person name="Ovreas L."/>
            <person name="Rohde M."/>
            <person name="Galperin M.Y."/>
            <person name="Jogler C."/>
        </authorList>
    </citation>
    <scope>NUCLEOTIDE SEQUENCE [LARGE SCALE GENOMIC DNA]</scope>
    <source>
        <strain evidence="4 5">Pla163</strain>
    </source>
</reference>
<dbReference type="OrthoDB" id="9794577at2"/>
<evidence type="ECO:0000256" key="2">
    <source>
        <dbReference type="ARBA" id="ARBA00022840"/>
    </source>
</evidence>
<dbReference type="InterPro" id="IPR005702">
    <property type="entry name" value="Wzc-like_C"/>
</dbReference>
<proteinExistence type="predicted"/>
<name>A0A518CXC5_9BACT</name>
<dbReference type="InterPro" id="IPR050445">
    <property type="entry name" value="Bact_polysacc_biosynth/exp"/>
</dbReference>
<keyword evidence="4" id="KW-0418">Kinase</keyword>
<dbReference type="Proteomes" id="UP000319342">
    <property type="component" value="Chromosome"/>
</dbReference>
<dbReference type="AlphaFoldDB" id="A0A518CXC5"/>
<protein>
    <submittedName>
        <fullName evidence="4">Tyrosine-protein kinase YwqD</fullName>
        <ecNumber evidence="4">2.7.10.2</ecNumber>
    </submittedName>
</protein>
<dbReference type="PANTHER" id="PTHR32309">
    <property type="entry name" value="TYROSINE-PROTEIN KINASE"/>
    <property type="match status" value="1"/>
</dbReference>
<dbReference type="EC" id="2.7.10.2" evidence="4"/>
<keyword evidence="4" id="KW-0808">Transferase</keyword>
<keyword evidence="1" id="KW-0547">Nucleotide-binding</keyword>
<dbReference type="Gene3D" id="3.40.50.300">
    <property type="entry name" value="P-loop containing nucleotide triphosphate hydrolases"/>
    <property type="match status" value="1"/>
</dbReference>
<evidence type="ECO:0000256" key="3">
    <source>
        <dbReference type="SAM" id="MobiDB-lite"/>
    </source>
</evidence>
<dbReference type="RefSeq" id="WP_145184314.1">
    <property type="nucleotide sequence ID" value="NZ_CP036290.1"/>
</dbReference>